<comment type="caution">
    <text evidence="1">The sequence shown here is derived from an EMBL/GenBank/DDBJ whole genome shotgun (WGS) entry which is preliminary data.</text>
</comment>
<protein>
    <recommendedName>
        <fullName evidence="3">DUF4283 domain-containing protein</fullName>
    </recommendedName>
</protein>
<dbReference type="EMBL" id="JBEDUW010000007">
    <property type="protein sequence ID" value="KAK9911859.1"/>
    <property type="molecule type" value="Genomic_DNA"/>
</dbReference>
<dbReference type="InterPro" id="IPR040256">
    <property type="entry name" value="At4g02000-like"/>
</dbReference>
<keyword evidence="2" id="KW-1185">Reference proteome</keyword>
<gene>
    <name evidence="1" type="ORF">M0R45_035742</name>
</gene>
<dbReference type="PANTHER" id="PTHR31286">
    <property type="entry name" value="GLYCINE-RICH CELL WALL STRUCTURAL PROTEIN 1.8-LIKE"/>
    <property type="match status" value="1"/>
</dbReference>
<proteinExistence type="predicted"/>
<organism evidence="1 2">
    <name type="scientific">Rubus argutus</name>
    <name type="common">Southern blackberry</name>
    <dbReference type="NCBI Taxonomy" id="59490"/>
    <lineage>
        <taxon>Eukaryota</taxon>
        <taxon>Viridiplantae</taxon>
        <taxon>Streptophyta</taxon>
        <taxon>Embryophyta</taxon>
        <taxon>Tracheophyta</taxon>
        <taxon>Spermatophyta</taxon>
        <taxon>Magnoliopsida</taxon>
        <taxon>eudicotyledons</taxon>
        <taxon>Gunneridae</taxon>
        <taxon>Pentapetalae</taxon>
        <taxon>rosids</taxon>
        <taxon>fabids</taxon>
        <taxon>Rosales</taxon>
        <taxon>Rosaceae</taxon>
        <taxon>Rosoideae</taxon>
        <taxon>Rosoideae incertae sedis</taxon>
        <taxon>Rubus</taxon>
    </lineage>
</organism>
<dbReference type="PANTHER" id="PTHR31286:SF178">
    <property type="entry name" value="DUF4283 DOMAIN-CONTAINING PROTEIN"/>
    <property type="match status" value="1"/>
</dbReference>
<evidence type="ECO:0000313" key="1">
    <source>
        <dbReference type="EMBL" id="KAK9911859.1"/>
    </source>
</evidence>
<sequence length="261" mass="29199">MASIDFVIASFAASLAIAGGSGPLDLEMISGGIMRKSSQSFLLGKILTSKPCDSSLVKSHFQWIWILEKKVKVQEKGTRFLFSFESFRDKKKVLRVPMWHVRYWVKIEGIPPAIEEPENFKLIGDLLRGFLDYDKALFKQGVVRVFLQYDVSIPIFLSIVIRLVEGVKPLLHFTFEHLVGRCKICKHCGLISHIGEQCLVLVGEDLAYPSSAKLSGFGSTDLVLRASFVFASQIPRAIGSSLFRHVSPIPPMVKECRTIVI</sequence>
<reference evidence="1 2" key="1">
    <citation type="journal article" date="2023" name="G3 (Bethesda)">
        <title>A chromosome-length genome assembly and annotation of blackberry (Rubus argutus, cv. 'Hillquist').</title>
        <authorList>
            <person name="Bruna T."/>
            <person name="Aryal R."/>
            <person name="Dudchenko O."/>
            <person name="Sargent D.J."/>
            <person name="Mead D."/>
            <person name="Buti M."/>
            <person name="Cavallini A."/>
            <person name="Hytonen T."/>
            <person name="Andres J."/>
            <person name="Pham M."/>
            <person name="Weisz D."/>
            <person name="Mascagni F."/>
            <person name="Usai G."/>
            <person name="Natali L."/>
            <person name="Bassil N."/>
            <person name="Fernandez G.E."/>
            <person name="Lomsadze A."/>
            <person name="Armour M."/>
            <person name="Olukolu B."/>
            <person name="Poorten T."/>
            <person name="Britton C."/>
            <person name="Davik J."/>
            <person name="Ashrafi H."/>
            <person name="Aiden E.L."/>
            <person name="Borodovsky M."/>
            <person name="Worthington M."/>
        </authorList>
    </citation>
    <scope>NUCLEOTIDE SEQUENCE [LARGE SCALE GENOMIC DNA]</scope>
    <source>
        <strain evidence="1">PI 553951</strain>
    </source>
</reference>
<dbReference type="AlphaFoldDB" id="A0AAW1VU10"/>
<evidence type="ECO:0000313" key="2">
    <source>
        <dbReference type="Proteomes" id="UP001457282"/>
    </source>
</evidence>
<name>A0AAW1VU10_RUBAR</name>
<accession>A0AAW1VU10</accession>
<dbReference type="Proteomes" id="UP001457282">
    <property type="component" value="Unassembled WGS sequence"/>
</dbReference>
<evidence type="ECO:0008006" key="3">
    <source>
        <dbReference type="Google" id="ProtNLM"/>
    </source>
</evidence>